<organism evidence="1 2">
    <name type="scientific">Candidatus Magnetoglobus multicellularis str. Araruama</name>
    <dbReference type="NCBI Taxonomy" id="890399"/>
    <lineage>
        <taxon>Bacteria</taxon>
        <taxon>Pseudomonadati</taxon>
        <taxon>Thermodesulfobacteriota</taxon>
        <taxon>Desulfobacteria</taxon>
        <taxon>Desulfobacterales</taxon>
        <taxon>Desulfobacteraceae</taxon>
        <taxon>Candidatus Magnetoglobus</taxon>
    </lineage>
</organism>
<gene>
    <name evidence="1" type="ORF">OMM_08510</name>
</gene>
<protein>
    <submittedName>
        <fullName evidence="1">Uncharacterized protein</fullName>
    </submittedName>
</protein>
<dbReference type="EMBL" id="ATBP01000359">
    <property type="protein sequence ID" value="ETR70852.1"/>
    <property type="molecule type" value="Genomic_DNA"/>
</dbReference>
<dbReference type="Proteomes" id="UP000189670">
    <property type="component" value="Unassembled WGS sequence"/>
</dbReference>
<evidence type="ECO:0000313" key="1">
    <source>
        <dbReference type="EMBL" id="ETR70852.1"/>
    </source>
</evidence>
<proteinExistence type="predicted"/>
<comment type="caution">
    <text evidence="1">The sequence shown here is derived from an EMBL/GenBank/DDBJ whole genome shotgun (WGS) entry which is preliminary data.</text>
</comment>
<reference evidence="2" key="1">
    <citation type="submission" date="2012-11" db="EMBL/GenBank/DDBJ databases">
        <authorList>
            <person name="Lucero-Rivera Y.E."/>
            <person name="Tovar-Ramirez D."/>
        </authorList>
    </citation>
    <scope>NUCLEOTIDE SEQUENCE [LARGE SCALE GENOMIC DNA]</scope>
    <source>
        <strain evidence="2">Araruama</strain>
    </source>
</reference>
<dbReference type="AlphaFoldDB" id="A0A1V1P7I3"/>
<accession>A0A1V1P7I3</accession>
<name>A0A1V1P7I3_9BACT</name>
<sequence>MESSAESIRNVWAQIIPPNALACNNSGTITFPESQLKLEQEGVYVGEITDFSYDGLYTVIFYAQNQLNEISERIQKLVRVKMLPLEKNLTMIRVLI</sequence>
<evidence type="ECO:0000313" key="2">
    <source>
        <dbReference type="Proteomes" id="UP000189670"/>
    </source>
</evidence>